<feature type="region of interest" description="Disordered" evidence="2">
    <location>
        <begin position="13"/>
        <end position="62"/>
    </location>
</feature>
<name>A0AAP0PMP5_9MAGN</name>
<proteinExistence type="predicted"/>
<protein>
    <submittedName>
        <fullName evidence="6">Uncharacterized protein</fullName>
    </submittedName>
</protein>
<feature type="compositionally biased region" description="Basic residues" evidence="2">
    <location>
        <begin position="13"/>
        <end position="26"/>
    </location>
</feature>
<organism evidence="6 7">
    <name type="scientific">Stephania japonica</name>
    <dbReference type="NCBI Taxonomy" id="461633"/>
    <lineage>
        <taxon>Eukaryota</taxon>
        <taxon>Viridiplantae</taxon>
        <taxon>Streptophyta</taxon>
        <taxon>Embryophyta</taxon>
        <taxon>Tracheophyta</taxon>
        <taxon>Spermatophyta</taxon>
        <taxon>Magnoliopsida</taxon>
        <taxon>Ranunculales</taxon>
        <taxon>Menispermaceae</taxon>
        <taxon>Menispermoideae</taxon>
        <taxon>Cissampelideae</taxon>
        <taxon>Stephania</taxon>
    </lineage>
</organism>
<dbReference type="AlphaFoldDB" id="A0AAP0PMP5"/>
<keyword evidence="1" id="KW-0143">Chaperone</keyword>
<feature type="domain" description="Rubisco accumulation factor 1 C-terminal" evidence="3">
    <location>
        <begin position="263"/>
        <end position="407"/>
    </location>
</feature>
<dbReference type="Proteomes" id="UP001417504">
    <property type="component" value="Unassembled WGS sequence"/>
</dbReference>
<evidence type="ECO:0000256" key="2">
    <source>
        <dbReference type="SAM" id="MobiDB-lite"/>
    </source>
</evidence>
<evidence type="ECO:0000256" key="1">
    <source>
        <dbReference type="ARBA" id="ARBA00023186"/>
    </source>
</evidence>
<dbReference type="InterPro" id="IPR041358">
    <property type="entry name" value="Raf1_N"/>
</dbReference>
<dbReference type="GO" id="GO:0009507">
    <property type="term" value="C:chloroplast"/>
    <property type="evidence" value="ECO:0007669"/>
    <property type="project" value="TreeGrafter"/>
</dbReference>
<reference evidence="6 7" key="1">
    <citation type="submission" date="2024-01" db="EMBL/GenBank/DDBJ databases">
        <title>Genome assemblies of Stephania.</title>
        <authorList>
            <person name="Yang L."/>
        </authorList>
    </citation>
    <scope>NUCLEOTIDE SEQUENCE [LARGE SCALE GENOMIC DNA]</scope>
    <source>
        <strain evidence="6">QJT</strain>
        <tissue evidence="6">Leaf</tissue>
    </source>
</reference>
<sequence length="420" mass="46832">MLSLNPPKPFSLFHHHRPLLRHHRTTPKTPKPSPISAIIIPPSSSPTPTNPQVYQPFRPPPSPLPPKYRSLTTDQIIHTLSNRLGLWFDCAPLISTLIRQGFSHSSIEELTGISGVDQNCYVVAAQVRDSLLQSNADPDVLSFYETSGAELLYEIRLLNATQRLRAARFIFVYGLDGKAAQDLARAVKDFPRRRGDPGWDKFSYDSPGDCLGFMYYRQAREHPNPSDKRTGALKQALEVVETEDAKKRLMQELSGEKPDSDGATSVVVLPVCEGVEDVAAAPRECRKEGEFGVVVAEKGWGKWVVLPLWEPLAGVGRGVAVAFPDAGVLPWRVNRRWYREEAVLVVIDRERTQVGDDDDDGFYLVKAGEEKEGKSGFKVESVAKLKELGLLDDECLGKVVLVVRPPKDDLDDQISDEDWE</sequence>
<dbReference type="PANTHER" id="PTHR35299">
    <property type="entry name" value="RUBISCO ACCUMULATION FACTOR 1"/>
    <property type="match status" value="1"/>
</dbReference>
<dbReference type="Pfam" id="PF18087">
    <property type="entry name" value="RuBisCo_chap_C"/>
    <property type="match status" value="1"/>
</dbReference>
<dbReference type="EMBL" id="JBBNAE010000002">
    <property type="protein sequence ID" value="KAK9146426.1"/>
    <property type="molecule type" value="Genomic_DNA"/>
</dbReference>
<feature type="domain" description="Rubisco accumulation factor 1 alpha-helical" evidence="4">
    <location>
        <begin position="144"/>
        <end position="253"/>
    </location>
</feature>
<dbReference type="InterPro" id="IPR040781">
    <property type="entry name" value="Raf1_HTH"/>
</dbReference>
<evidence type="ECO:0000259" key="3">
    <source>
        <dbReference type="Pfam" id="PF18087"/>
    </source>
</evidence>
<keyword evidence="7" id="KW-1185">Reference proteome</keyword>
<evidence type="ECO:0000259" key="4">
    <source>
        <dbReference type="Pfam" id="PF18578"/>
    </source>
</evidence>
<evidence type="ECO:0000313" key="7">
    <source>
        <dbReference type="Proteomes" id="UP001417504"/>
    </source>
</evidence>
<evidence type="ECO:0000313" key="6">
    <source>
        <dbReference type="EMBL" id="KAK9146426.1"/>
    </source>
</evidence>
<dbReference type="Pfam" id="PF18578">
    <property type="entry name" value="Raf1_N"/>
    <property type="match status" value="1"/>
</dbReference>
<dbReference type="GO" id="GO:0110102">
    <property type="term" value="P:ribulose bisphosphate carboxylase complex assembly"/>
    <property type="evidence" value="ECO:0007669"/>
    <property type="project" value="UniProtKB-ARBA"/>
</dbReference>
<dbReference type="PANTHER" id="PTHR35299:SF3">
    <property type="entry name" value="RUBISCO ACCUMULATION FACTOR 1.2, CHLOROPLASTIC"/>
    <property type="match status" value="1"/>
</dbReference>
<dbReference type="InterPro" id="IPR037494">
    <property type="entry name" value="RAF1"/>
</dbReference>
<comment type="caution">
    <text evidence="6">The sequence shown here is derived from an EMBL/GenBank/DDBJ whole genome shotgun (WGS) entry which is preliminary data.</text>
</comment>
<gene>
    <name evidence="6" type="ORF">Sjap_006329</name>
</gene>
<dbReference type="Pfam" id="PF18579">
    <property type="entry name" value="Raf1_HTH"/>
    <property type="match status" value="1"/>
</dbReference>
<feature type="domain" description="Rubisco accumulation factor 1 helix turn helix" evidence="5">
    <location>
        <begin position="73"/>
        <end position="131"/>
    </location>
</feature>
<dbReference type="InterPro" id="IPR040858">
    <property type="entry name" value="Raf1_C"/>
</dbReference>
<accession>A0AAP0PMP5</accession>
<evidence type="ECO:0000259" key="5">
    <source>
        <dbReference type="Pfam" id="PF18579"/>
    </source>
</evidence>